<feature type="signal peptide" evidence="1">
    <location>
        <begin position="1"/>
        <end position="20"/>
    </location>
</feature>
<name>A0A1F6GLX4_9PROT</name>
<dbReference type="InterPro" id="IPR019587">
    <property type="entry name" value="Polyketide_cyclase/dehydratase"/>
</dbReference>
<dbReference type="Proteomes" id="UP000177583">
    <property type="component" value="Unassembled WGS sequence"/>
</dbReference>
<keyword evidence="1" id="KW-0732">Signal</keyword>
<dbReference type="EMBL" id="MFNF01000061">
    <property type="protein sequence ID" value="OGG99070.1"/>
    <property type="molecule type" value="Genomic_DNA"/>
</dbReference>
<accession>A0A1F6GLX4</accession>
<protein>
    <submittedName>
        <fullName evidence="2">Polyketide cyclase</fullName>
    </submittedName>
</protein>
<feature type="chain" id="PRO_5009524734" evidence="1">
    <location>
        <begin position="21"/>
        <end position="175"/>
    </location>
</feature>
<dbReference type="AlphaFoldDB" id="A0A1F6GLX4"/>
<dbReference type="InterPro" id="IPR023393">
    <property type="entry name" value="START-like_dom_sf"/>
</dbReference>
<dbReference type="Pfam" id="PF10604">
    <property type="entry name" value="Polyketide_cyc2"/>
    <property type="match status" value="1"/>
</dbReference>
<evidence type="ECO:0000313" key="3">
    <source>
        <dbReference type="Proteomes" id="UP000177583"/>
    </source>
</evidence>
<gene>
    <name evidence="2" type="ORF">A2557_09920</name>
</gene>
<dbReference type="CDD" id="cd07818">
    <property type="entry name" value="SRPBCC_1"/>
    <property type="match status" value="1"/>
</dbReference>
<reference evidence="2 3" key="1">
    <citation type="journal article" date="2016" name="Nat. Commun.">
        <title>Thousands of microbial genomes shed light on interconnected biogeochemical processes in an aquifer system.</title>
        <authorList>
            <person name="Anantharaman K."/>
            <person name="Brown C.T."/>
            <person name="Hug L.A."/>
            <person name="Sharon I."/>
            <person name="Castelle C.J."/>
            <person name="Probst A.J."/>
            <person name="Thomas B.C."/>
            <person name="Singh A."/>
            <person name="Wilkins M.J."/>
            <person name="Karaoz U."/>
            <person name="Brodie E.L."/>
            <person name="Williams K.H."/>
            <person name="Hubbard S.S."/>
            <person name="Banfield J.F."/>
        </authorList>
    </citation>
    <scope>NUCLEOTIDE SEQUENCE [LARGE SCALE GENOMIC DNA]</scope>
</reference>
<dbReference type="SUPFAM" id="SSF55961">
    <property type="entry name" value="Bet v1-like"/>
    <property type="match status" value="1"/>
</dbReference>
<proteinExistence type="predicted"/>
<evidence type="ECO:0000256" key="1">
    <source>
        <dbReference type="SAM" id="SignalP"/>
    </source>
</evidence>
<evidence type="ECO:0000313" key="2">
    <source>
        <dbReference type="EMBL" id="OGG99070.1"/>
    </source>
</evidence>
<dbReference type="Gene3D" id="3.30.530.20">
    <property type="match status" value="1"/>
</dbReference>
<organism evidence="2 3">
    <name type="scientific">Candidatus Lambdaproteobacteria bacterium RIFOXYD2_FULL_56_26</name>
    <dbReference type="NCBI Taxonomy" id="1817773"/>
    <lineage>
        <taxon>Bacteria</taxon>
        <taxon>Pseudomonadati</taxon>
        <taxon>Pseudomonadota</taxon>
        <taxon>Candidatus Lambdaproteobacteria</taxon>
    </lineage>
</organism>
<comment type="caution">
    <text evidence="2">The sequence shown here is derived from an EMBL/GenBank/DDBJ whole genome shotgun (WGS) entry which is preliminary data.</text>
</comment>
<sequence length="175" mass="19363">MVPFLLPALALLIAVPLAYAATKPNFFLVERRVWMAAPADQIFGLLNDFRQWEQWTPYDKDPQMVRTYGETTAGVGATYGWSGNKNVGAGRMTLTKSQAPTQLSIELQFFKPFAATNLAEFTLKPQEAGTLVTWALSGKSTYTYKVMGLLLNMDKMVGGDFEIGLSRLKTLAEQA</sequence>